<dbReference type="PANTHER" id="PTHR36566:SF1">
    <property type="entry name" value="PYRIDINIUM-3,5-BISTHIOCARBOXYLIC ACID MONONUCLEOTIDE NICKEL INSERTION PROTEIN"/>
    <property type="match status" value="1"/>
</dbReference>
<sequence>MKTIYLECNMGAAGDMLMSALYEICDQKEWFLHKMNTVFAPYHIVLSPESAVSCGINGTHMKVTVDGTEEVSLDVKAGHAHHTHAESPDASFAHEASDSAEDGHSHTHTTYAAVCEEIASLDLPAEVKDDALAIYRLLGEAEAKVHDTTLEQIHFHEVGTLDALADVVGCALLIRTIAPEQILASPLHVGNGFVKCAHGVLPVPAPATAELLRGIPFYTGSVTGELLTPTGAAILHYYVLRYLPMPTMTASEIGYGIGSKDFGIANCVRAFLGDTASYLAAEEEEPYSCDDTILSISCNIDDMTGEALGLATEIFMAAGALDVFTIPIQMKKNRPGILLTCLCEMEEREKFTGLFFLHTSTRGVRYQVFERAKLESTFETRKTSYGNIRIKKSSGYGIQKEKAEFEDLKSVVLKNHCALSLNEVEKSLH</sequence>
<dbReference type="PANTHER" id="PTHR36566">
    <property type="entry name" value="NICKEL INSERTION PROTEIN-RELATED"/>
    <property type="match status" value="1"/>
</dbReference>
<proteinExistence type="inferred from homology"/>
<protein>
    <recommendedName>
        <fullName evidence="2">Pyridinium-3,5-bisthiocarboxylic acid mononucleotide nickel insertion protein</fullName>
        <shortName evidence="2">P2TMN nickel insertion protein</shortName>
        <ecNumber evidence="2">4.99.1.12</ecNumber>
    </recommendedName>
    <alternativeName>
        <fullName evidence="2">Nickel-pincer cofactor biosynthesis protein LarC</fullName>
    </alternativeName>
</protein>
<dbReference type="InterPro" id="IPR002822">
    <property type="entry name" value="Ni_insertion"/>
</dbReference>
<keyword evidence="2" id="KW-0456">Lyase</keyword>
<dbReference type="EMBL" id="QRVL01000001">
    <property type="protein sequence ID" value="RGS42332.1"/>
    <property type="molecule type" value="Genomic_DNA"/>
</dbReference>
<comment type="caution">
    <text evidence="4">The sequence shown here is derived from an EMBL/GenBank/DDBJ whole genome shotgun (WGS) entry which is preliminary data.</text>
</comment>
<evidence type="ECO:0000256" key="3">
    <source>
        <dbReference type="SAM" id="MobiDB-lite"/>
    </source>
</evidence>
<comment type="similarity">
    <text evidence="2">Belongs to the LarC family.</text>
</comment>
<evidence type="ECO:0000313" key="5">
    <source>
        <dbReference type="Proteomes" id="UP000266172"/>
    </source>
</evidence>
<dbReference type="EC" id="4.99.1.12" evidence="2"/>
<dbReference type="GO" id="GO:0051604">
    <property type="term" value="P:protein maturation"/>
    <property type="evidence" value="ECO:0007669"/>
    <property type="project" value="UniProtKB-UniRule"/>
</dbReference>
<accession>A0A395VFU1</accession>
<evidence type="ECO:0000256" key="1">
    <source>
        <dbReference type="ARBA" id="ARBA00022596"/>
    </source>
</evidence>
<dbReference type="NCBIfam" id="TIGR00299">
    <property type="entry name" value="nickel pincer cofactor biosynthesis protein LarC"/>
    <property type="match status" value="1"/>
</dbReference>
<comment type="catalytic activity">
    <reaction evidence="2">
        <text>Ni(II)-pyridinium-3,5-bisthiocarboxylate mononucleotide = pyridinium-3,5-bisthiocarboxylate mononucleotide + Ni(2+)</text>
        <dbReference type="Rhea" id="RHEA:54784"/>
        <dbReference type="ChEBI" id="CHEBI:49786"/>
        <dbReference type="ChEBI" id="CHEBI:137372"/>
        <dbReference type="ChEBI" id="CHEBI:137373"/>
        <dbReference type="EC" id="4.99.1.12"/>
    </reaction>
</comment>
<dbReference type="Proteomes" id="UP000266172">
    <property type="component" value="Unassembled WGS sequence"/>
</dbReference>
<dbReference type="RefSeq" id="WP_118096591.1">
    <property type="nucleotide sequence ID" value="NZ_CAKMUY010000017.1"/>
</dbReference>
<keyword evidence="1 2" id="KW-0533">Nickel</keyword>
<gene>
    <name evidence="2 4" type="primary">larC</name>
    <name evidence="4" type="ORF">DWX93_03125</name>
</gene>
<dbReference type="Pfam" id="PF01969">
    <property type="entry name" value="Ni_insertion"/>
    <property type="match status" value="1"/>
</dbReference>
<organism evidence="4 5">
    <name type="scientific">Roseburia hominis</name>
    <dbReference type="NCBI Taxonomy" id="301301"/>
    <lineage>
        <taxon>Bacteria</taxon>
        <taxon>Bacillati</taxon>
        <taxon>Bacillota</taxon>
        <taxon>Clostridia</taxon>
        <taxon>Lachnospirales</taxon>
        <taxon>Lachnospiraceae</taxon>
        <taxon>Roseburia</taxon>
    </lineage>
</organism>
<feature type="compositionally biased region" description="Basic and acidic residues" evidence="3">
    <location>
        <begin position="95"/>
        <end position="105"/>
    </location>
</feature>
<feature type="region of interest" description="Disordered" evidence="3">
    <location>
        <begin position="78"/>
        <end position="105"/>
    </location>
</feature>
<evidence type="ECO:0000256" key="2">
    <source>
        <dbReference type="HAMAP-Rule" id="MF_01074"/>
    </source>
</evidence>
<reference evidence="4 5" key="1">
    <citation type="submission" date="2018-08" db="EMBL/GenBank/DDBJ databases">
        <title>A genome reference for cultivated species of the human gut microbiota.</title>
        <authorList>
            <person name="Zou Y."/>
            <person name="Xue W."/>
            <person name="Luo G."/>
        </authorList>
    </citation>
    <scope>NUCLEOTIDE SEQUENCE [LARGE SCALE GENOMIC DNA]</scope>
    <source>
        <strain evidence="4 5">AF22-12AC</strain>
    </source>
</reference>
<dbReference type="GO" id="GO:0016829">
    <property type="term" value="F:lyase activity"/>
    <property type="evidence" value="ECO:0007669"/>
    <property type="project" value="UniProtKB-UniRule"/>
</dbReference>
<evidence type="ECO:0000313" key="4">
    <source>
        <dbReference type="EMBL" id="RGS42332.1"/>
    </source>
</evidence>
<dbReference type="HAMAP" id="MF_01074">
    <property type="entry name" value="LarC"/>
    <property type="match status" value="1"/>
</dbReference>
<dbReference type="AlphaFoldDB" id="A0A395VFU1"/>
<comment type="function">
    <text evidence="2">Involved in the biosynthesis of a nickel-pincer cofactor ((SCS)Ni(II) pincer complex). Binds Ni(2+), and functions in nickel delivery to pyridinium-3,5-bisthiocarboxylic acid mononucleotide (P2TMN), to form the mature cofactor. Is thus probably required for the activation of nickel-pincer cofactor-dependent enzymes.</text>
</comment>
<name>A0A395VFU1_9FIRM</name>
<dbReference type="Gene3D" id="3.30.70.1380">
    <property type="entry name" value="Transcriptional regulatory protein pf0864 domain like"/>
    <property type="match status" value="1"/>
</dbReference>
<dbReference type="GO" id="GO:0016151">
    <property type="term" value="F:nickel cation binding"/>
    <property type="evidence" value="ECO:0007669"/>
    <property type="project" value="UniProtKB-UniRule"/>
</dbReference>